<dbReference type="STRING" id="253628.A0A0D2A205"/>
<dbReference type="Proteomes" id="UP000053259">
    <property type="component" value="Unassembled WGS sequence"/>
</dbReference>
<organism evidence="2 3">
    <name type="scientific">Verruconis gallopava</name>
    <dbReference type="NCBI Taxonomy" id="253628"/>
    <lineage>
        <taxon>Eukaryota</taxon>
        <taxon>Fungi</taxon>
        <taxon>Dikarya</taxon>
        <taxon>Ascomycota</taxon>
        <taxon>Pezizomycotina</taxon>
        <taxon>Dothideomycetes</taxon>
        <taxon>Pleosporomycetidae</taxon>
        <taxon>Venturiales</taxon>
        <taxon>Sympoventuriaceae</taxon>
        <taxon>Verruconis</taxon>
    </lineage>
</organism>
<accession>A0A0D2A205</accession>
<dbReference type="InParanoid" id="A0A0D2A205"/>
<feature type="region of interest" description="Disordered" evidence="1">
    <location>
        <begin position="79"/>
        <end position="186"/>
    </location>
</feature>
<protein>
    <submittedName>
        <fullName evidence="2">Uncharacterized protein</fullName>
    </submittedName>
</protein>
<dbReference type="GeneID" id="27315745"/>
<reference evidence="2 3" key="1">
    <citation type="submission" date="2015-01" db="EMBL/GenBank/DDBJ databases">
        <title>The Genome Sequence of Ochroconis gallopava CBS43764.</title>
        <authorList>
            <consortium name="The Broad Institute Genomics Platform"/>
            <person name="Cuomo C."/>
            <person name="de Hoog S."/>
            <person name="Gorbushina A."/>
            <person name="Stielow B."/>
            <person name="Teixiera M."/>
            <person name="Abouelleil A."/>
            <person name="Chapman S.B."/>
            <person name="Priest M."/>
            <person name="Young S.K."/>
            <person name="Wortman J."/>
            <person name="Nusbaum C."/>
            <person name="Birren B."/>
        </authorList>
    </citation>
    <scope>NUCLEOTIDE SEQUENCE [LARGE SCALE GENOMIC DNA]</scope>
    <source>
        <strain evidence="2 3">CBS 43764</strain>
    </source>
</reference>
<dbReference type="RefSeq" id="XP_016210662.1">
    <property type="nucleotide sequence ID" value="XM_016361583.1"/>
</dbReference>
<sequence length="199" mass="21659">MPMQWTADADAKVRSEITPTTENKVHAGSDASPQLFAAFIRVHEVKPVNLQALADAMGNGCTPKAISHRLAFIKKKGVAADSEQDASPSKPNNRARVNTVRTPKTPRSGTKSGGKNAYGKHTYSESEDEDTSHRSGTGSDSKEIKHHDHSESQDKANTPVDCRSGFLSLDPPKLRQDARSSGTPDRCYKKVKIEDDTEC</sequence>
<evidence type="ECO:0000256" key="1">
    <source>
        <dbReference type="SAM" id="MobiDB-lite"/>
    </source>
</evidence>
<dbReference type="VEuPathDB" id="FungiDB:PV09_07772"/>
<evidence type="ECO:0000313" key="2">
    <source>
        <dbReference type="EMBL" id="KIW00793.1"/>
    </source>
</evidence>
<dbReference type="HOGENOM" id="CLU_1373168_0_0_1"/>
<dbReference type="OrthoDB" id="5418867at2759"/>
<gene>
    <name evidence="2" type="ORF">PV09_07772</name>
</gene>
<dbReference type="EMBL" id="KN847560">
    <property type="protein sequence ID" value="KIW00793.1"/>
    <property type="molecule type" value="Genomic_DNA"/>
</dbReference>
<keyword evidence="3" id="KW-1185">Reference proteome</keyword>
<proteinExistence type="predicted"/>
<dbReference type="AlphaFoldDB" id="A0A0D2A205"/>
<name>A0A0D2A205_9PEZI</name>
<evidence type="ECO:0000313" key="3">
    <source>
        <dbReference type="Proteomes" id="UP000053259"/>
    </source>
</evidence>
<feature type="compositionally biased region" description="Polar residues" evidence="1">
    <location>
        <begin position="85"/>
        <end position="110"/>
    </location>
</feature>
<feature type="compositionally biased region" description="Basic and acidic residues" evidence="1">
    <location>
        <begin position="140"/>
        <end position="154"/>
    </location>
</feature>